<dbReference type="EMBL" id="UXUI01009328">
    <property type="protein sequence ID" value="VDD93488.1"/>
    <property type="molecule type" value="Genomic_DNA"/>
</dbReference>
<dbReference type="OrthoDB" id="548214at2759"/>
<protein>
    <submittedName>
        <fullName evidence="4">Vacuolar protein sorting-associated protein 51 homolog</fullName>
    </submittedName>
</protein>
<gene>
    <name evidence="2" type="ORF">EVEC_LOCUS8239</name>
</gene>
<dbReference type="PANTHER" id="PTHR12093:SF10">
    <property type="entry name" value="MEMBRANE-ASSOCIATED PROTEIN HEM"/>
    <property type="match status" value="1"/>
</dbReference>
<dbReference type="InterPro" id="IPR019137">
    <property type="entry name" value="Nck-associated_protein-1"/>
</dbReference>
<accession>A0A0N4VDR2</accession>
<dbReference type="GO" id="GO:0048812">
    <property type="term" value="P:neuron projection morphogenesis"/>
    <property type="evidence" value="ECO:0007669"/>
    <property type="project" value="TreeGrafter"/>
</dbReference>
<reference evidence="2 3" key="2">
    <citation type="submission" date="2018-10" db="EMBL/GenBank/DDBJ databases">
        <authorList>
            <consortium name="Pathogen Informatics"/>
        </authorList>
    </citation>
    <scope>NUCLEOTIDE SEQUENCE [LARGE SCALE GENOMIC DNA]</scope>
</reference>
<proteinExistence type="inferred from homology"/>
<dbReference type="AlphaFoldDB" id="A0A0N4VDR2"/>
<dbReference type="GO" id="GO:0016477">
    <property type="term" value="P:cell migration"/>
    <property type="evidence" value="ECO:0007669"/>
    <property type="project" value="TreeGrafter"/>
</dbReference>
<dbReference type="PANTHER" id="PTHR12093">
    <property type="entry name" value="NCK-ASSOCIATED PROTEIN 1"/>
    <property type="match status" value="1"/>
</dbReference>
<dbReference type="Pfam" id="PF09735">
    <property type="entry name" value="Nckap1"/>
    <property type="match status" value="1"/>
</dbReference>
<dbReference type="GO" id="GO:0030866">
    <property type="term" value="P:cortical actin cytoskeleton organization"/>
    <property type="evidence" value="ECO:0007669"/>
    <property type="project" value="TreeGrafter"/>
</dbReference>
<dbReference type="Proteomes" id="UP000274131">
    <property type="component" value="Unassembled WGS sequence"/>
</dbReference>
<dbReference type="GO" id="GO:0030031">
    <property type="term" value="P:cell projection assembly"/>
    <property type="evidence" value="ECO:0007669"/>
    <property type="project" value="TreeGrafter"/>
</dbReference>
<sequence length="725" mass="82866">MHELRSLVQQYSGVIQRYYTQYVHGYDALMLTEIVQTLEGLTDDQSTLLSDFCSDVTRINEAKLDLRGLRLDWFRFQAYVSVNRSPFSLADNRKFAATMNTTVFHLKMIDLLEDMLRETSDLSVYCFYYHQLEKQLKLCLLYPSQARYSIAFGHICSHFNSSIHDLCPEERDFIKEKSLSLCNMVLDQLALETSNIVAQICEYEVQLSESLSPVSCAKNIEEDFKRKNSKAPVRNHVMPGDESVRVCRDTLTVADRLQTSLFELCSAIAASREIDVSGHSFVPREYFSRQLEQQMTTSIRTLIASNEIPKRPSELLAQIHAHMAVLQNIDTAVTVDITRLFNNVLLQQTQPVDCYSKETITSTYTKWSPSMKQLRHLRYLEVLLRRMSLNYILFSPHLASLVPNMEYQQPFSPEQYTDARELRALAQLLGPYGIKFMSERLVWHVACQITELNKIVNEHRDTLRKARSNFDKPEKMRELLLLLSGDITDRKTQSISAGPMESVLQRITIIGEILAFRELLHKAVHDVLETRLPFLLSSVHNLHESCGDHDKLVISEMCAAVGVETEVDVALVNAIRAQSQQSQSPDDPYLVSCLLFVFIALSLPRLALNNSSLFKASLCASQNNSQCIAIAVSSLANALFYLHGRRDVVERLKEFLALASSGLLRLSSEEASNTEILNSRHSVYIILDQLVNRCSYLTFDLLESCLPYNLIRSSYQYCYRTEMEK</sequence>
<evidence type="ECO:0000313" key="2">
    <source>
        <dbReference type="EMBL" id="VDD93488.1"/>
    </source>
</evidence>
<dbReference type="STRING" id="51028.A0A0N4VDR2"/>
<keyword evidence="3" id="KW-1185">Reference proteome</keyword>
<comment type="similarity">
    <text evidence="1">Belongs to the HEM-1/HEM-2 family.</text>
</comment>
<dbReference type="GO" id="GO:0031209">
    <property type="term" value="C:SCAR complex"/>
    <property type="evidence" value="ECO:0007669"/>
    <property type="project" value="TreeGrafter"/>
</dbReference>
<evidence type="ECO:0000256" key="1">
    <source>
        <dbReference type="ARBA" id="ARBA00037947"/>
    </source>
</evidence>
<evidence type="ECO:0000313" key="4">
    <source>
        <dbReference type="WBParaSite" id="EVEC_0000875501-mRNA-1"/>
    </source>
</evidence>
<reference evidence="4" key="1">
    <citation type="submission" date="2016-04" db="UniProtKB">
        <authorList>
            <consortium name="WormBaseParasite"/>
        </authorList>
    </citation>
    <scope>IDENTIFICATION</scope>
</reference>
<name>A0A0N4VDR2_ENTVE</name>
<organism evidence="4">
    <name type="scientific">Enterobius vermicularis</name>
    <name type="common">Human pinworm</name>
    <dbReference type="NCBI Taxonomy" id="51028"/>
    <lineage>
        <taxon>Eukaryota</taxon>
        <taxon>Metazoa</taxon>
        <taxon>Ecdysozoa</taxon>
        <taxon>Nematoda</taxon>
        <taxon>Chromadorea</taxon>
        <taxon>Rhabditida</taxon>
        <taxon>Spirurina</taxon>
        <taxon>Oxyuridomorpha</taxon>
        <taxon>Oxyuroidea</taxon>
        <taxon>Oxyuridae</taxon>
        <taxon>Enterobius</taxon>
    </lineage>
</organism>
<dbReference type="WBParaSite" id="EVEC_0000875501-mRNA-1">
    <property type="protein sequence ID" value="EVEC_0000875501-mRNA-1"/>
    <property type="gene ID" value="EVEC_0000875501"/>
</dbReference>
<evidence type="ECO:0000313" key="3">
    <source>
        <dbReference type="Proteomes" id="UP000274131"/>
    </source>
</evidence>